<evidence type="ECO:0000313" key="2">
    <source>
        <dbReference type="EMBL" id="MBP2047696.1"/>
    </source>
</evidence>
<feature type="region of interest" description="Disordered" evidence="1">
    <location>
        <begin position="1"/>
        <end position="34"/>
    </location>
</feature>
<evidence type="ECO:0000256" key="1">
    <source>
        <dbReference type="SAM" id="MobiDB-lite"/>
    </source>
</evidence>
<dbReference type="Proteomes" id="UP001519309">
    <property type="component" value="Unassembled WGS sequence"/>
</dbReference>
<proteinExistence type="predicted"/>
<comment type="caution">
    <text evidence="2">The sequence shown here is derived from an EMBL/GenBank/DDBJ whole genome shotgun (WGS) entry which is preliminary data.</text>
</comment>
<sequence length="34" mass="3963">MREHQFHGHGRLANRTPQLLAEQRDVHEARAGDE</sequence>
<evidence type="ECO:0000313" key="3">
    <source>
        <dbReference type="Proteomes" id="UP001519309"/>
    </source>
</evidence>
<reference evidence="2 3" key="1">
    <citation type="submission" date="2021-03" db="EMBL/GenBank/DDBJ databases">
        <title>Genomic Encyclopedia of Type Strains, Phase IV (KMG-IV): sequencing the most valuable type-strain genomes for metagenomic binning, comparative biology and taxonomic classification.</title>
        <authorList>
            <person name="Goeker M."/>
        </authorList>
    </citation>
    <scope>NUCLEOTIDE SEQUENCE [LARGE SCALE GENOMIC DNA]</scope>
    <source>
        <strain evidence="2 3">DSM 40499</strain>
    </source>
</reference>
<keyword evidence="3" id="KW-1185">Reference proteome</keyword>
<organism evidence="2 3">
    <name type="scientific">Streptomyces griseochromogenes</name>
    <dbReference type="NCBI Taxonomy" id="68214"/>
    <lineage>
        <taxon>Bacteria</taxon>
        <taxon>Bacillati</taxon>
        <taxon>Actinomycetota</taxon>
        <taxon>Actinomycetes</taxon>
        <taxon>Kitasatosporales</taxon>
        <taxon>Streptomycetaceae</taxon>
        <taxon>Streptomyces</taxon>
    </lineage>
</organism>
<dbReference type="EMBL" id="JAGGLP010000001">
    <property type="protein sequence ID" value="MBP2047696.1"/>
    <property type="molecule type" value="Genomic_DNA"/>
</dbReference>
<protein>
    <submittedName>
        <fullName evidence="2">Uncharacterized protein</fullName>
    </submittedName>
</protein>
<name>A0ABS4LJZ3_9ACTN</name>
<accession>A0ABS4LJZ3</accession>
<gene>
    <name evidence="2" type="ORF">J2Z21_000618</name>
</gene>
<feature type="compositionally biased region" description="Basic and acidic residues" evidence="1">
    <location>
        <begin position="22"/>
        <end position="34"/>
    </location>
</feature>